<reference evidence="4" key="1">
    <citation type="journal article" date="2019" name="Int. J. Syst. Evol. Microbiol.">
        <title>The Global Catalogue of Microorganisms (GCM) 10K type strain sequencing project: providing services to taxonomists for standard genome sequencing and annotation.</title>
        <authorList>
            <consortium name="The Broad Institute Genomics Platform"/>
            <consortium name="The Broad Institute Genome Sequencing Center for Infectious Disease"/>
            <person name="Wu L."/>
            <person name="Ma J."/>
        </authorList>
    </citation>
    <scope>NUCLEOTIDE SEQUENCE [LARGE SCALE GENOMIC DNA]</scope>
    <source>
        <strain evidence="4">JCM 9687</strain>
    </source>
</reference>
<dbReference type="InterPro" id="IPR001509">
    <property type="entry name" value="Epimerase_deHydtase"/>
</dbReference>
<comment type="similarity">
    <text evidence="1">Belongs to the NAD(P)-dependent epimerase/dehydratase family.</text>
</comment>
<feature type="domain" description="NAD-dependent epimerase/dehydratase" evidence="2">
    <location>
        <begin position="4"/>
        <end position="241"/>
    </location>
</feature>
<evidence type="ECO:0000313" key="3">
    <source>
        <dbReference type="EMBL" id="GAA3358746.1"/>
    </source>
</evidence>
<gene>
    <name evidence="3" type="primary">galE1</name>
    <name evidence="3" type="ORF">GCM10020366_31990</name>
</gene>
<evidence type="ECO:0000313" key="4">
    <source>
        <dbReference type="Proteomes" id="UP001500483"/>
    </source>
</evidence>
<name>A0ABP6RRQ6_9PSEU</name>
<organism evidence="3 4">
    <name type="scientific">Saccharopolyspora gregorii</name>
    <dbReference type="NCBI Taxonomy" id="33914"/>
    <lineage>
        <taxon>Bacteria</taxon>
        <taxon>Bacillati</taxon>
        <taxon>Actinomycetota</taxon>
        <taxon>Actinomycetes</taxon>
        <taxon>Pseudonocardiales</taxon>
        <taxon>Pseudonocardiaceae</taxon>
        <taxon>Saccharopolyspora</taxon>
    </lineage>
</organism>
<dbReference type="PANTHER" id="PTHR43000">
    <property type="entry name" value="DTDP-D-GLUCOSE 4,6-DEHYDRATASE-RELATED"/>
    <property type="match status" value="1"/>
</dbReference>
<evidence type="ECO:0000259" key="2">
    <source>
        <dbReference type="Pfam" id="PF01370"/>
    </source>
</evidence>
<comment type="caution">
    <text evidence="3">The sequence shown here is derived from an EMBL/GenBank/DDBJ whole genome shotgun (WGS) entry which is preliminary data.</text>
</comment>
<dbReference type="Gene3D" id="3.40.50.720">
    <property type="entry name" value="NAD(P)-binding Rossmann-like Domain"/>
    <property type="match status" value="1"/>
</dbReference>
<dbReference type="EMBL" id="BAAAYK010000038">
    <property type="protein sequence ID" value="GAA3358746.1"/>
    <property type="molecule type" value="Genomic_DNA"/>
</dbReference>
<dbReference type="Pfam" id="PF01370">
    <property type="entry name" value="Epimerase"/>
    <property type="match status" value="1"/>
</dbReference>
<proteinExistence type="inferred from homology"/>
<dbReference type="InterPro" id="IPR036291">
    <property type="entry name" value="NAD(P)-bd_dom_sf"/>
</dbReference>
<sequence>MRCLVTGGAGFIGSAVVDRLLADGHDVIVVDDLRRGRAQNLAEALGSGRCALLRVDVTTPRVREVVVETRPEVVLHLAAQVDVRASVADPLTDARLNVLGTLNVAEAARIAACRKIVFASSGGSIYGAAAVLPVAETAPLRPRSPYAAAKVACEIYLDTYRRLHGLECTHLAPANVYGPRQDDSGESGAVAVFARALLRGEPTTVFGDGSNTRDYVFVGDVADAFALAVGDAGNGGRFNLGTGVQTSDRLLHTRVAAAAGAPDRPRAAPARAGDLRRSALACTAAARELDWKPQVDLAEGIRRTVEHLRTH</sequence>
<protein>
    <submittedName>
        <fullName evidence="3">UDP-glucose 4-epimerase</fullName>
    </submittedName>
</protein>
<evidence type="ECO:0000256" key="1">
    <source>
        <dbReference type="ARBA" id="ARBA00007637"/>
    </source>
</evidence>
<dbReference type="RefSeq" id="WP_258349298.1">
    <property type="nucleotide sequence ID" value="NZ_BAAAYK010000038.1"/>
</dbReference>
<dbReference type="Gene3D" id="3.90.25.10">
    <property type="entry name" value="UDP-galactose 4-epimerase, domain 1"/>
    <property type="match status" value="1"/>
</dbReference>
<keyword evidence="4" id="KW-1185">Reference proteome</keyword>
<dbReference type="Proteomes" id="UP001500483">
    <property type="component" value="Unassembled WGS sequence"/>
</dbReference>
<dbReference type="SUPFAM" id="SSF51735">
    <property type="entry name" value="NAD(P)-binding Rossmann-fold domains"/>
    <property type="match status" value="1"/>
</dbReference>
<accession>A0ABP6RRQ6</accession>